<dbReference type="Proteomes" id="UP000001876">
    <property type="component" value="Unassembled WGS sequence"/>
</dbReference>
<evidence type="ECO:0000256" key="3">
    <source>
        <dbReference type="ARBA" id="ARBA00009759"/>
    </source>
</evidence>
<dbReference type="SUPFAM" id="SSF56655">
    <property type="entry name" value="Carbohydrate phosphatase"/>
    <property type="match status" value="1"/>
</dbReference>
<feature type="binding site" evidence="7">
    <location>
        <position position="131"/>
    </location>
    <ligand>
        <name>Mg(2+)</name>
        <dbReference type="ChEBI" id="CHEBI:18420"/>
        <label>1</label>
        <note>catalytic</note>
    </ligand>
</feature>
<keyword evidence="6 7" id="KW-0460">Magnesium</keyword>
<dbReference type="InterPro" id="IPR020583">
    <property type="entry name" value="Inositol_monoP_metal-BS"/>
</dbReference>
<dbReference type="InterPro" id="IPR000760">
    <property type="entry name" value="Inositol_monophosphatase-like"/>
</dbReference>
<dbReference type="InterPro" id="IPR020550">
    <property type="entry name" value="Inositol_monophosphatase_CS"/>
</dbReference>
<dbReference type="eggNOG" id="KOG2951">
    <property type="taxonomic scope" value="Eukaryota"/>
</dbReference>
<gene>
    <name evidence="10" type="ORF">MICPUCDRAFT_60543</name>
</gene>
<evidence type="ECO:0000313" key="11">
    <source>
        <dbReference type="Proteomes" id="UP000001876"/>
    </source>
</evidence>
<organism evidence="11">
    <name type="scientific">Micromonas pusilla (strain CCMP1545)</name>
    <name type="common">Picoplanktonic green alga</name>
    <dbReference type="NCBI Taxonomy" id="564608"/>
    <lineage>
        <taxon>Eukaryota</taxon>
        <taxon>Viridiplantae</taxon>
        <taxon>Chlorophyta</taxon>
        <taxon>Mamiellophyceae</taxon>
        <taxon>Mamiellales</taxon>
        <taxon>Mamiellaceae</taxon>
        <taxon>Micromonas</taxon>
    </lineage>
</organism>
<evidence type="ECO:0000313" key="10">
    <source>
        <dbReference type="EMBL" id="EEH54774.1"/>
    </source>
</evidence>
<keyword evidence="4 7" id="KW-0479">Metal-binding</keyword>
<dbReference type="UniPathway" id="UPA00823">
    <property type="reaction ID" value="UER00788"/>
</dbReference>
<feature type="binding site" evidence="7">
    <location>
        <position position="163"/>
    </location>
    <ligand>
        <name>Mg(2+)</name>
        <dbReference type="ChEBI" id="CHEBI:18420"/>
        <label>1</label>
        <note>catalytic</note>
    </ligand>
</feature>
<evidence type="ECO:0000256" key="4">
    <source>
        <dbReference type="ARBA" id="ARBA00022723"/>
    </source>
</evidence>
<dbReference type="GO" id="GO:0046872">
    <property type="term" value="F:metal ion binding"/>
    <property type="evidence" value="ECO:0007669"/>
    <property type="project" value="UniProtKB-KW"/>
</dbReference>
<dbReference type="EMBL" id="GG663743">
    <property type="protein sequence ID" value="EEH54774.1"/>
    <property type="molecule type" value="Genomic_DNA"/>
</dbReference>
<sequence length="355" mass="37131">MSSAAAARCAVATATAPRAHRAALAASRRRDRAVRPRRVSHRQRPIAAASASSSSSSGVTTPDEETLAKILAVATDAAKKGAAVMLQKLGADVVKTKANTRDLLTEVDPEVQEIISSAVRLAFPDHGFLGEESVPPGMEASSRALDEILTDGPEYLWVVDPIDGTTNFVHGMPLSAISIGVAHKARSIHWSPYDRVGVVNAGEVVVAVILDPFAGEIFSATKNGGARVNFSPCVVGEERTGAEAVVVTGYGATDESADAMVKGMIALTMLGSAAIMLAWVAAGRLTAYYECDLNSWDTAAGALLVREAGGRMTDLVTGEEYGLRTRAIMASNGATHDELRECLVKGGVKALADYP</sequence>
<dbReference type="InterPro" id="IPR033942">
    <property type="entry name" value="IMPase"/>
</dbReference>
<protein>
    <recommendedName>
        <fullName evidence="8">Inositol-1-monophosphatase</fullName>
        <ecNumber evidence="8">3.1.3.25</ecNumber>
    </recommendedName>
</protein>
<feature type="binding site" evidence="7">
    <location>
        <position position="297"/>
    </location>
    <ligand>
        <name>Mg(2+)</name>
        <dbReference type="ChEBI" id="CHEBI:18420"/>
        <label>1</label>
        <note>catalytic</note>
    </ligand>
</feature>
<dbReference type="OMA" id="SYPEHKF"/>
<keyword evidence="5 8" id="KW-0378">Hydrolase</keyword>
<dbReference type="GO" id="GO:0006021">
    <property type="term" value="P:inositol biosynthetic process"/>
    <property type="evidence" value="ECO:0007669"/>
    <property type="project" value="UniProtKB-UniPathway"/>
</dbReference>
<dbReference type="Pfam" id="PF00459">
    <property type="entry name" value="Inositol_P"/>
    <property type="match status" value="2"/>
</dbReference>
<dbReference type="PANTHER" id="PTHR20854:SF4">
    <property type="entry name" value="INOSITOL-1-MONOPHOSPHATASE-RELATED"/>
    <property type="match status" value="1"/>
</dbReference>
<dbReference type="GO" id="GO:0007165">
    <property type="term" value="P:signal transduction"/>
    <property type="evidence" value="ECO:0007669"/>
    <property type="project" value="TreeGrafter"/>
</dbReference>
<dbReference type="AlphaFoldDB" id="C1MYZ3"/>
<dbReference type="OrthoDB" id="10254945at2759"/>
<feature type="compositionally biased region" description="Low complexity" evidence="9">
    <location>
        <begin position="47"/>
        <end position="57"/>
    </location>
</feature>
<evidence type="ECO:0000256" key="9">
    <source>
        <dbReference type="SAM" id="MobiDB-lite"/>
    </source>
</evidence>
<dbReference type="PROSITE" id="PS00630">
    <property type="entry name" value="IMP_2"/>
    <property type="match status" value="1"/>
</dbReference>
<dbReference type="GeneID" id="9686308"/>
<dbReference type="Gene3D" id="3.40.190.80">
    <property type="match status" value="1"/>
</dbReference>
<dbReference type="GO" id="GO:0008934">
    <property type="term" value="F:inositol monophosphate 1-phosphatase activity"/>
    <property type="evidence" value="ECO:0007669"/>
    <property type="project" value="InterPro"/>
</dbReference>
<evidence type="ECO:0000256" key="8">
    <source>
        <dbReference type="RuleBase" id="RU364068"/>
    </source>
</evidence>
<feature type="region of interest" description="Disordered" evidence="9">
    <location>
        <begin position="21"/>
        <end position="61"/>
    </location>
</feature>
<feature type="binding site" evidence="7">
    <location>
        <position position="160"/>
    </location>
    <ligand>
        <name>Mg(2+)</name>
        <dbReference type="ChEBI" id="CHEBI:18420"/>
        <label>1</label>
        <note>catalytic</note>
    </ligand>
</feature>
<accession>C1MYZ3</accession>
<proteinExistence type="inferred from homology"/>
<dbReference type="Gene3D" id="3.30.540.10">
    <property type="entry name" value="Fructose-1,6-Bisphosphatase, subunit A, domain 1"/>
    <property type="match status" value="1"/>
</dbReference>
<evidence type="ECO:0000256" key="1">
    <source>
        <dbReference type="ARBA" id="ARBA00001033"/>
    </source>
</evidence>
<evidence type="ECO:0000256" key="5">
    <source>
        <dbReference type="ARBA" id="ARBA00022801"/>
    </source>
</evidence>
<dbReference type="CDD" id="cd01639">
    <property type="entry name" value="IMPase"/>
    <property type="match status" value="1"/>
</dbReference>
<feature type="binding site" evidence="7">
    <location>
        <position position="162"/>
    </location>
    <ligand>
        <name>Mg(2+)</name>
        <dbReference type="ChEBI" id="CHEBI:18420"/>
        <label>1</label>
        <note>catalytic</note>
    </ligand>
</feature>
<dbReference type="PANTHER" id="PTHR20854">
    <property type="entry name" value="INOSITOL MONOPHOSPHATASE"/>
    <property type="match status" value="1"/>
</dbReference>
<comment type="cofactor">
    <cofactor evidence="2 7 8">
        <name>Mg(2+)</name>
        <dbReference type="ChEBI" id="CHEBI:18420"/>
    </cofactor>
</comment>
<evidence type="ECO:0000256" key="6">
    <source>
        <dbReference type="ARBA" id="ARBA00022842"/>
    </source>
</evidence>
<dbReference type="PRINTS" id="PR00377">
    <property type="entry name" value="IMPHPHTASES"/>
</dbReference>
<comment type="catalytic activity">
    <reaction evidence="1 8">
        <text>a myo-inositol phosphate + H2O = myo-inositol + phosphate</text>
        <dbReference type="Rhea" id="RHEA:24056"/>
        <dbReference type="ChEBI" id="CHEBI:15377"/>
        <dbReference type="ChEBI" id="CHEBI:17268"/>
        <dbReference type="ChEBI" id="CHEBI:43474"/>
        <dbReference type="ChEBI" id="CHEBI:84139"/>
        <dbReference type="EC" id="3.1.3.25"/>
    </reaction>
</comment>
<name>C1MYZ3_MICPC</name>
<comment type="similarity">
    <text evidence="3 8">Belongs to the inositol monophosphatase superfamily.</text>
</comment>
<feature type="compositionally biased region" description="Basic residues" evidence="9">
    <location>
        <begin position="27"/>
        <end position="44"/>
    </location>
</feature>
<dbReference type="PROSITE" id="PS00629">
    <property type="entry name" value="IMP_1"/>
    <property type="match status" value="1"/>
</dbReference>
<evidence type="ECO:0000256" key="7">
    <source>
        <dbReference type="PIRSR" id="PIRSR600760-2"/>
    </source>
</evidence>
<dbReference type="KEGG" id="mpp:MICPUCDRAFT_60543"/>
<dbReference type="RefSeq" id="XP_003061124.1">
    <property type="nucleotide sequence ID" value="XM_003061078.1"/>
</dbReference>
<evidence type="ECO:0000256" key="2">
    <source>
        <dbReference type="ARBA" id="ARBA00001946"/>
    </source>
</evidence>
<reference evidence="10 11" key="1">
    <citation type="journal article" date="2009" name="Science">
        <title>Green evolution and dynamic adaptations revealed by genomes of the marine picoeukaryotes Micromonas.</title>
        <authorList>
            <person name="Worden A.Z."/>
            <person name="Lee J.H."/>
            <person name="Mock T."/>
            <person name="Rouze P."/>
            <person name="Simmons M.P."/>
            <person name="Aerts A.L."/>
            <person name="Allen A.E."/>
            <person name="Cuvelier M.L."/>
            <person name="Derelle E."/>
            <person name="Everett M.V."/>
            <person name="Foulon E."/>
            <person name="Grimwood J."/>
            <person name="Gundlach H."/>
            <person name="Henrissat B."/>
            <person name="Napoli C."/>
            <person name="McDonald S.M."/>
            <person name="Parker M.S."/>
            <person name="Rombauts S."/>
            <person name="Salamov A."/>
            <person name="Von Dassow P."/>
            <person name="Badger J.H."/>
            <person name="Coutinho P.M."/>
            <person name="Demir E."/>
            <person name="Dubchak I."/>
            <person name="Gentemann C."/>
            <person name="Eikrem W."/>
            <person name="Gready J.E."/>
            <person name="John U."/>
            <person name="Lanier W."/>
            <person name="Lindquist E.A."/>
            <person name="Lucas S."/>
            <person name="Mayer K.F."/>
            <person name="Moreau H."/>
            <person name="Not F."/>
            <person name="Otillar R."/>
            <person name="Panaud O."/>
            <person name="Pangilinan J."/>
            <person name="Paulsen I."/>
            <person name="Piegu B."/>
            <person name="Poliakov A."/>
            <person name="Robbens S."/>
            <person name="Schmutz J."/>
            <person name="Toulza E."/>
            <person name="Wyss T."/>
            <person name="Zelensky A."/>
            <person name="Zhou K."/>
            <person name="Armbrust E.V."/>
            <person name="Bhattacharya D."/>
            <person name="Goodenough U.W."/>
            <person name="Van de Peer Y."/>
            <person name="Grigoriev I.V."/>
        </authorList>
    </citation>
    <scope>NUCLEOTIDE SEQUENCE [LARGE SCALE GENOMIC DNA]</scope>
    <source>
        <strain evidence="10 11">CCMP1545</strain>
    </source>
</reference>
<dbReference type="EC" id="3.1.3.25" evidence="8"/>
<keyword evidence="11" id="KW-1185">Reference proteome</keyword>
<dbReference type="STRING" id="564608.C1MYZ3"/>
<comment type="pathway">
    <text evidence="8">Polyol metabolism; myo-inositol biosynthesis; myo-inositol from D-glucose 6-phosphate: step 2/2.</text>
</comment>
<dbReference type="GO" id="GO:0046854">
    <property type="term" value="P:phosphatidylinositol phosphate biosynthetic process"/>
    <property type="evidence" value="ECO:0007669"/>
    <property type="project" value="InterPro"/>
</dbReference>